<accession>A0A1R0Y013</accession>
<name>A0A1R0Y013_9BACL</name>
<evidence type="ECO:0000313" key="3">
    <source>
        <dbReference type="Proteomes" id="UP000187439"/>
    </source>
</evidence>
<dbReference type="Gene3D" id="3.40.960.10">
    <property type="entry name" value="VSR Endonuclease"/>
    <property type="match status" value="1"/>
</dbReference>
<dbReference type="Pfam" id="PF13195">
    <property type="entry name" value="DUF4011"/>
    <property type="match status" value="1"/>
</dbReference>
<dbReference type="Pfam" id="PF18741">
    <property type="entry name" value="MTES_1575"/>
    <property type="match status" value="1"/>
</dbReference>
<dbReference type="EMBL" id="MPTC01000009">
    <property type="protein sequence ID" value="OMD40700.1"/>
    <property type="molecule type" value="Genomic_DNA"/>
</dbReference>
<dbReference type="FunFam" id="3.40.960.10:FF:000002">
    <property type="entry name" value="DNA helicase related protein"/>
    <property type="match status" value="1"/>
</dbReference>
<dbReference type="InterPro" id="IPR045055">
    <property type="entry name" value="DNA2/NAM7-like"/>
</dbReference>
<sequence length="1925" mass="223531">MDNKMEQQLSNRIANWKKNLIDMSKRNTLLNFKPKKTNSVNFLDAPSQLYELLIGEEKQLDCNKLVTQYTQQIEKIKFMAIEELEKKKRIAEELQNYNKTLNKLRTAAKTRMNEQGINISYLSFGLLKWKETQLSSTSDFFAPLLLVPVTLKRTSANAPFTLNQFEDEIVINPFLAHMLQEQHGITLPELPEDPASINVNQLWGEIRELIINLEGWGVEEDVYLSLFSFNKLVMYKDMETYKDIIESHPLIREIAGVSNEESRKQTFDHTRIPDETSMDWEVPSHEIFNILDADSSQQQAILAAKNEMSFVLQGPPGTGKSQTISNIIAENLANNKKVLFVSEKMAALNVVKSRLESEGLGDFCIEMHSQKANKRQVLDEINHVLSVQESNKKISKEVYGQINVIREKLNSYSEKVHLAREPYDMTVYEIHGILSRLQNVPEFTVDFNISPTTELESIYRLLSDLERYRASVYKSDFHPWEGYNDESFSLEIKSKVKKFLEKMKNQLEYTTEVVSNIQSFTGLQICTLDELKKATNILDMAKHSPMPPVGWFDKGNISQIIIDAKNYQERFSTFLDEKKELTTKVNEDILEESRLQDFYNELYIENEQFISMIPETKLNELLLTQSALINGIEDILPILFNASNYAEIASSLGIHELKNAKELNQLLSYLSLLNQSVTPTEIWFDVNQLANVLNQALKLKEKYLDNAALRGDLLSKYKPSFLEINAEKALIDFEVKESLVEPFRNTQRSGSEDVILYDQKSKVKGLLGDFFSKTKLLNTYKTEFESLFGMEITNLSLIDNLEIVIQFIEKSPKPQESWFNLNNYHGIQTTIREGKELFSKYQIEFDKSTKLFEEEVYDERIYDIFERCEGQYQSFFRVFNGSYKKDLKWMRANLKSNEKLDFDTFQKYVRNIKRVLDYKKSIEKMKSDLQSSLGWHYQLSDTSWSSIEQALSTTREIVEWHQGRSLTVSLRELLLRPAGKVELLTSSFAQLKQICADLKHIINLIHNEYPNLISLFGSDGSKINTEQLFTKLQIESGNVDAYFNFVDEFSCHLQNPMNLSVTSLKQDLKNKIILKQQSEELDESFENNINILGSSFKGIDTEWDKFFRFIEEFTLLFKSNVQITKEFKTTMLSGEGVHIDVTPLVQCLSSIENEIPKYREALPKFFSGYEGPELYWPYAEFGNTLKLIKRQVEEWQHGFSKLSSYFVDTDLTFDEIKNTLEMAVQVKMYKHIIDSELENLKVVFGDRFTGYNTNWEQIFDALAWTDEWHNLFANMAMPSKLLNYVTSEGKGNKVHIMEWLEQAEKEYEKNMNLKKDLHLYFTVSVIFKEFDFSELKLEDLIHFSEIRIDSIDLLEDWIRYRRLEDIASNLGLGKFMLAIKNENIGDFTFKDLFQKRFFTLWLDQIYINEPLLFDFDADAMNTDVTSFRKLDVKSNQLNVLRIKERLESNRNHAINSLAFRRELQIIQAEIGKKKRHYPIRKLLNLTAPLFMEVKPCLLMSPLSVSQFLDASVIQFDLVIFDEASQIFSEDAIGAIVRGKQLIVVGDTKQLPPTNFFHSSTIEEDFDDEQEEDQEVTYESILDECAHVLPPINLRWHYRSKHESLITFSNEAFYHNNLITFPSSDNGPYLGTEFVYVKDGVYDRGGNKTNKKEAEQIANLVFEHFKEHPNQSLGVIAFSEAQASAIENELTILRNANTLFERFFQEGAHEEFFIKSLENVQGDERDVIFLSVGYAKAADQTLHYNFGPLSKTRGERRLNVAVTRAKYHMKLISSLKPSDLSDTKVSGNTGLRLLKDYMQATMDGKLPISMTAHEEMEFDSPFEEDVFKVLTDMGYKVKTQVGCSGYRIDLAIVDPLNNNKFLLGIECDGKAYHSSKVARDRDRLRQQVLEGLGWKIYRIWSQEWFKKRRFEVNRLENYLESIRYLV</sequence>
<proteinExistence type="predicted"/>
<dbReference type="Pfam" id="PF13086">
    <property type="entry name" value="AAA_11"/>
    <property type="match status" value="2"/>
</dbReference>
<evidence type="ECO:0000259" key="1">
    <source>
        <dbReference type="SMART" id="SM00952"/>
    </source>
</evidence>
<dbReference type="Pfam" id="PF13087">
    <property type="entry name" value="AAA_12"/>
    <property type="match status" value="1"/>
</dbReference>
<gene>
    <name evidence="2" type="ORF">BSK52_12585</name>
</gene>
<organism evidence="2 3">
    <name type="scientific">Paenibacillus odorifer</name>
    <dbReference type="NCBI Taxonomy" id="189426"/>
    <lineage>
        <taxon>Bacteria</taxon>
        <taxon>Bacillati</taxon>
        <taxon>Bacillota</taxon>
        <taxon>Bacilli</taxon>
        <taxon>Bacillales</taxon>
        <taxon>Paenibacillaceae</taxon>
        <taxon>Paenibacillus</taxon>
    </lineage>
</organism>
<dbReference type="Gene3D" id="3.40.50.300">
    <property type="entry name" value="P-loop containing nucleotide triphosphate hydrolases"/>
    <property type="match status" value="3"/>
</dbReference>
<dbReference type="SUPFAM" id="SSF52540">
    <property type="entry name" value="P-loop containing nucleoside triphosphate hydrolases"/>
    <property type="match status" value="2"/>
</dbReference>
<dbReference type="SUPFAM" id="SSF52980">
    <property type="entry name" value="Restriction endonuclease-like"/>
    <property type="match status" value="1"/>
</dbReference>
<dbReference type="SMART" id="SM00952">
    <property type="entry name" value="RAP"/>
    <property type="match status" value="1"/>
</dbReference>
<dbReference type="InterPro" id="IPR041679">
    <property type="entry name" value="DNA2/NAM7-like_C"/>
</dbReference>
<dbReference type="PANTHER" id="PTHR10887">
    <property type="entry name" value="DNA2/NAM7 HELICASE FAMILY"/>
    <property type="match status" value="1"/>
</dbReference>
<dbReference type="InterPro" id="IPR047187">
    <property type="entry name" value="SF1_C_Upf1"/>
</dbReference>
<feature type="domain" description="RAP" evidence="1">
    <location>
        <begin position="1864"/>
        <end position="1921"/>
    </location>
</feature>
<dbReference type="GO" id="GO:0004386">
    <property type="term" value="F:helicase activity"/>
    <property type="evidence" value="ECO:0007669"/>
    <property type="project" value="InterPro"/>
</dbReference>
<comment type="caution">
    <text evidence="2">The sequence shown here is derived from an EMBL/GenBank/DDBJ whole genome shotgun (WGS) entry which is preliminary data.</text>
</comment>
<dbReference type="InterPro" id="IPR013584">
    <property type="entry name" value="RAP"/>
</dbReference>
<dbReference type="InterPro" id="IPR011335">
    <property type="entry name" value="Restrct_endonuc-II-like"/>
</dbReference>
<reference evidence="2 3" key="1">
    <citation type="submission" date="2016-10" db="EMBL/GenBank/DDBJ databases">
        <title>Paenibacillus species isolates.</title>
        <authorList>
            <person name="Beno S.M."/>
        </authorList>
    </citation>
    <scope>NUCLEOTIDE SEQUENCE [LARGE SCALE GENOMIC DNA]</scope>
    <source>
        <strain evidence="2 3">FSL H7-0710</strain>
    </source>
</reference>
<dbReference type="RefSeq" id="WP_076119457.1">
    <property type="nucleotide sequence ID" value="NZ_MPTC01000009.1"/>
</dbReference>
<dbReference type="InterPro" id="IPR027417">
    <property type="entry name" value="P-loop_NTPase"/>
</dbReference>
<evidence type="ECO:0000313" key="2">
    <source>
        <dbReference type="EMBL" id="OMD40700.1"/>
    </source>
</evidence>
<protein>
    <recommendedName>
        <fullName evidence="1">RAP domain-containing protein</fullName>
    </recommendedName>
</protein>
<dbReference type="CDD" id="cd18808">
    <property type="entry name" value="SF1_C_Upf1"/>
    <property type="match status" value="1"/>
</dbReference>
<dbReference type="PANTHER" id="PTHR10887:SF530">
    <property type="entry name" value="SUPERFAMILY I DNA HELICASES"/>
    <property type="match status" value="1"/>
</dbReference>
<dbReference type="InterPro" id="IPR049468">
    <property type="entry name" value="Restrct_endonuc-II-like_dom"/>
</dbReference>
<dbReference type="InterPro" id="IPR041677">
    <property type="entry name" value="DNA2/NAM7_AAA_11"/>
</dbReference>
<dbReference type="InterPro" id="IPR025103">
    <property type="entry name" value="DUF4011"/>
</dbReference>
<dbReference type="Proteomes" id="UP000187439">
    <property type="component" value="Unassembled WGS sequence"/>
</dbReference>